<dbReference type="EMBL" id="JANGBO010000001">
    <property type="protein sequence ID" value="MCQ5060811.1"/>
    <property type="molecule type" value="Genomic_DNA"/>
</dbReference>
<dbReference type="InterPro" id="IPR001387">
    <property type="entry name" value="Cro/C1-type_HTH"/>
</dbReference>
<evidence type="ECO:0000313" key="4">
    <source>
        <dbReference type="EMBL" id="MCQ5060811.1"/>
    </source>
</evidence>
<dbReference type="GO" id="GO:0003677">
    <property type="term" value="F:DNA binding"/>
    <property type="evidence" value="ECO:0007669"/>
    <property type="project" value="InterPro"/>
</dbReference>
<evidence type="ECO:0000313" key="3">
    <source>
        <dbReference type="EMBL" id="MCB8562542.1"/>
    </source>
</evidence>
<dbReference type="KEGG" id="fit:Fi14EGH31_11160"/>
<evidence type="ECO:0000313" key="6">
    <source>
        <dbReference type="Proteomes" id="UP000240974"/>
    </source>
</evidence>
<reference evidence="3" key="4">
    <citation type="submission" date="2021-10" db="EMBL/GenBank/DDBJ databases">
        <title>Collection of gut derived symbiotic bacterial strains cultured from healthy donors.</title>
        <authorList>
            <person name="Lin H."/>
            <person name="Littmann E."/>
            <person name="Kohout C."/>
            <person name="Pamer E.G."/>
        </authorList>
    </citation>
    <scope>NUCLEOTIDE SEQUENCE</scope>
    <source>
        <strain evidence="3">DFI.5.2</strain>
    </source>
</reference>
<accession>A0A2T3G590</accession>
<dbReference type="InterPro" id="IPR010982">
    <property type="entry name" value="Lambda_DNA-bd_dom_sf"/>
</dbReference>
<dbReference type="Proteomes" id="UP000593842">
    <property type="component" value="Chromosome"/>
</dbReference>
<evidence type="ECO:0000259" key="1">
    <source>
        <dbReference type="Pfam" id="PF13443"/>
    </source>
</evidence>
<dbReference type="EMBL" id="PYLQ01000003">
    <property type="protein sequence ID" value="PST42678.1"/>
    <property type="molecule type" value="Genomic_DNA"/>
</dbReference>
<dbReference type="SUPFAM" id="SSF47413">
    <property type="entry name" value="lambda repressor-like DNA-binding domains"/>
    <property type="match status" value="1"/>
</dbReference>
<feature type="domain" description="HTH cro/C1-type" evidence="1">
    <location>
        <begin position="7"/>
        <end position="64"/>
    </location>
</feature>
<dbReference type="AlphaFoldDB" id="A0A2T3G590"/>
<sequence>MIDYSPLWHTMEEKQISQYVLLKSGIDHKTLDRLKKNSNITALTLEKLCLILDCQPNDVITFVQK</sequence>
<evidence type="ECO:0000313" key="5">
    <source>
        <dbReference type="EMBL" id="PST42678.1"/>
    </source>
</evidence>
<keyword evidence="6" id="KW-1185">Reference proteome</keyword>
<reference evidence="7" key="3">
    <citation type="submission" date="2020-09" db="EMBL/GenBank/DDBJ databases">
        <title>Complete genome sequencing of Faecalibacillus intestinalis strain 14EGH31.</title>
        <authorList>
            <person name="Sakamoto M."/>
            <person name="Murakami T."/>
            <person name="Mori H."/>
        </authorList>
    </citation>
    <scope>NUCLEOTIDE SEQUENCE [LARGE SCALE GENOMIC DNA]</scope>
    <source>
        <strain evidence="7">14EGH31</strain>
    </source>
</reference>
<gene>
    <name evidence="5" type="ORF">C7U54_03175</name>
    <name evidence="2" type="ORF">Fi14EGH31_11160</name>
    <name evidence="3" type="ORF">LJD74_11115</name>
    <name evidence="4" type="ORF">NE542_03035</name>
</gene>
<reference evidence="4" key="5">
    <citation type="submission" date="2022-06" db="EMBL/GenBank/DDBJ databases">
        <title>Isolation of gut microbiota from human fecal samples.</title>
        <authorList>
            <person name="Pamer E.G."/>
            <person name="Barat B."/>
            <person name="Waligurski E."/>
            <person name="Medina S."/>
            <person name="Paddock L."/>
            <person name="Mostad J."/>
        </authorList>
    </citation>
    <scope>NUCLEOTIDE SEQUENCE</scope>
    <source>
        <strain evidence="4">DFI.6.24</strain>
    </source>
</reference>
<dbReference type="Proteomes" id="UP000240974">
    <property type="component" value="Unassembled WGS sequence"/>
</dbReference>
<name>A0A2T3G590_9FIRM</name>
<dbReference type="EMBL" id="JAJDKQ010000024">
    <property type="protein sequence ID" value="MCB8562542.1"/>
    <property type="molecule type" value="Genomic_DNA"/>
</dbReference>
<dbReference type="Proteomes" id="UP001197827">
    <property type="component" value="Unassembled WGS sequence"/>
</dbReference>
<dbReference type="Gene3D" id="1.10.260.40">
    <property type="entry name" value="lambda repressor-like DNA-binding domains"/>
    <property type="match status" value="1"/>
</dbReference>
<proteinExistence type="predicted"/>
<evidence type="ECO:0000313" key="7">
    <source>
        <dbReference type="Proteomes" id="UP000593842"/>
    </source>
</evidence>
<evidence type="ECO:0000313" key="2">
    <source>
        <dbReference type="EMBL" id="BCL57404.1"/>
    </source>
</evidence>
<dbReference type="RefSeq" id="WP_022001144.1">
    <property type="nucleotide sequence ID" value="NZ_AP024085.1"/>
</dbReference>
<dbReference type="EMBL" id="AP024085">
    <property type="protein sequence ID" value="BCL57404.1"/>
    <property type="molecule type" value="Genomic_DNA"/>
</dbReference>
<reference evidence="2" key="2">
    <citation type="journal article" date="2020" name="Microbiol. Resour. Announc.">
        <title>Complete Genome Sequence of Faecalibacillus intestinalis JCM 34082, Isolated from Feces from a Healthy Japanese Female.</title>
        <authorList>
            <person name="Sakamoto M."/>
            <person name="Ikeyama N."/>
            <person name="Toyoda A."/>
            <person name="Murakami T."/>
            <person name="Mori H."/>
            <person name="Ohkuma M."/>
        </authorList>
    </citation>
    <scope>NUCLEOTIDE SEQUENCE</scope>
    <source>
        <strain evidence="2">14EGH31</strain>
    </source>
</reference>
<dbReference type="Pfam" id="PF13443">
    <property type="entry name" value="HTH_26"/>
    <property type="match status" value="1"/>
</dbReference>
<protein>
    <submittedName>
        <fullName evidence="3">Helix-turn-helix transcriptional regulator</fullName>
    </submittedName>
    <submittedName>
        <fullName evidence="5">XRE family transcriptional regulator</fullName>
    </submittedName>
</protein>
<reference evidence="5 6" key="1">
    <citation type="journal article" date="2019" name="Int. J. Syst. Evol. Microbiol.">
        <title>Faecalibacillus intestinalis gen. nov., sp. nov. and Faecalibacillus faecis sp. nov., isolated from human faeces.</title>
        <authorList>
            <person name="Seo B."/>
            <person name="Jeon K."/>
            <person name="Baek I."/>
            <person name="Lee Y.M."/>
            <person name="Baek K."/>
            <person name="Ko G."/>
        </authorList>
    </citation>
    <scope>NUCLEOTIDE SEQUENCE [LARGE SCALE GENOMIC DNA]</scope>
    <source>
        <strain evidence="5 6">SNUG30099</strain>
    </source>
</reference>
<dbReference type="Proteomes" id="UP001204814">
    <property type="component" value="Unassembled WGS sequence"/>
</dbReference>
<organism evidence="5 6">
    <name type="scientific">Faecalibacillus intestinalis</name>
    <dbReference type="NCBI Taxonomy" id="1982626"/>
    <lineage>
        <taxon>Bacteria</taxon>
        <taxon>Bacillati</taxon>
        <taxon>Bacillota</taxon>
        <taxon>Erysipelotrichia</taxon>
        <taxon>Erysipelotrichales</taxon>
        <taxon>Coprobacillaceae</taxon>
        <taxon>Faecalibacillus</taxon>
    </lineage>
</organism>
<dbReference type="GeneID" id="70579550"/>